<keyword evidence="8" id="KW-1185">Reference proteome</keyword>
<keyword evidence="1 4" id="KW-0732">Signal</keyword>
<dbReference type="InterPro" id="IPR026592">
    <property type="entry name" value="BamE"/>
</dbReference>
<comment type="subcellular location">
    <subcellularLocation>
        <location evidence="4">Cell outer membrane</location>
    </subcellularLocation>
</comment>
<dbReference type="RefSeq" id="WP_263545159.1">
    <property type="nucleotide sequence ID" value="NZ_JAOVZO020000018.1"/>
</dbReference>
<accession>A0A9X4BJ96</accession>
<keyword evidence="2 4" id="KW-0472">Membrane</keyword>
<evidence type="ECO:0000256" key="1">
    <source>
        <dbReference type="ARBA" id="ARBA00022729"/>
    </source>
</evidence>
<dbReference type="HAMAP" id="MF_00925">
    <property type="entry name" value="OM_assembly_BamE"/>
    <property type="match status" value="1"/>
</dbReference>
<feature type="region of interest" description="Disordered" evidence="5">
    <location>
        <begin position="115"/>
        <end position="137"/>
    </location>
</feature>
<evidence type="ECO:0000313" key="8">
    <source>
        <dbReference type="Proteomes" id="UP001139971"/>
    </source>
</evidence>
<dbReference type="Pfam" id="PF04355">
    <property type="entry name" value="BamE"/>
    <property type="match status" value="1"/>
</dbReference>
<evidence type="ECO:0000259" key="6">
    <source>
        <dbReference type="Pfam" id="PF04355"/>
    </source>
</evidence>
<evidence type="ECO:0000256" key="2">
    <source>
        <dbReference type="ARBA" id="ARBA00023136"/>
    </source>
</evidence>
<comment type="function">
    <text evidence="4">Part of the outer membrane protein assembly complex, which is involved in assembly and insertion of beta-barrel proteins into the outer membrane.</text>
</comment>
<dbReference type="InterPro" id="IPR007450">
    <property type="entry name" value="BamE_dom"/>
</dbReference>
<dbReference type="PANTHER" id="PTHR37482">
    <property type="entry name" value="OUTER MEMBRANE PROTEIN ASSEMBLY FACTOR BAME"/>
    <property type="match status" value="1"/>
</dbReference>
<proteinExistence type="inferred from homology"/>
<dbReference type="Gene3D" id="3.30.1450.10">
    <property type="match status" value="1"/>
</dbReference>
<reference evidence="7" key="1">
    <citation type="submission" date="2023-02" db="EMBL/GenBank/DDBJ databases">
        <title>Tahibacter soli sp. nov. isolated from soil.</title>
        <authorList>
            <person name="Baek J.H."/>
            <person name="Lee J.K."/>
            <person name="Choi D.G."/>
            <person name="Jeon C.O."/>
        </authorList>
    </citation>
    <scope>NUCLEOTIDE SEQUENCE</scope>
    <source>
        <strain evidence="7">BL</strain>
    </source>
</reference>
<feature type="domain" description="Outer membrane protein assembly factor BamE" evidence="6">
    <location>
        <begin position="31"/>
        <end position="100"/>
    </location>
</feature>
<dbReference type="GO" id="GO:0030674">
    <property type="term" value="F:protein-macromolecule adaptor activity"/>
    <property type="evidence" value="ECO:0007669"/>
    <property type="project" value="TreeGrafter"/>
</dbReference>
<dbReference type="GO" id="GO:1990063">
    <property type="term" value="C:Bam protein complex"/>
    <property type="evidence" value="ECO:0007669"/>
    <property type="project" value="TreeGrafter"/>
</dbReference>
<dbReference type="Proteomes" id="UP001139971">
    <property type="component" value="Unassembled WGS sequence"/>
</dbReference>
<organism evidence="7 8">
    <name type="scientific">Tahibacter soli</name>
    <dbReference type="NCBI Taxonomy" id="2983605"/>
    <lineage>
        <taxon>Bacteria</taxon>
        <taxon>Pseudomonadati</taxon>
        <taxon>Pseudomonadota</taxon>
        <taxon>Gammaproteobacteria</taxon>
        <taxon>Lysobacterales</taxon>
        <taxon>Rhodanobacteraceae</taxon>
        <taxon>Tahibacter</taxon>
    </lineage>
</organism>
<comment type="similarity">
    <text evidence="4">Belongs to the BamE family.</text>
</comment>
<comment type="caution">
    <text evidence="7">The sequence shown here is derived from an EMBL/GenBank/DDBJ whole genome shotgun (WGS) entry which is preliminary data.</text>
</comment>
<evidence type="ECO:0000313" key="7">
    <source>
        <dbReference type="EMBL" id="MDC8014413.1"/>
    </source>
</evidence>
<evidence type="ECO:0000256" key="4">
    <source>
        <dbReference type="HAMAP-Rule" id="MF_00925"/>
    </source>
</evidence>
<protein>
    <recommendedName>
        <fullName evidence="4">Outer membrane protein assembly factor BamE</fullName>
    </recommendedName>
</protein>
<evidence type="ECO:0000256" key="5">
    <source>
        <dbReference type="SAM" id="MobiDB-lite"/>
    </source>
</evidence>
<gene>
    <name evidence="4" type="primary">bamE</name>
    <name evidence="7" type="ORF">OD750_017860</name>
</gene>
<sequence>MTRFLRPLCAILLALCAGGCGVIYKVDIQQGNLLSKDTVDQLKPGMSKRQVSLLLGTPSITSPFERDRWDYVSSIQRRGRTIETKSLTLTFEGDALARIEGDYFPEDSPQLIKDAKKYRLEFPDEKRPDEKKKRGGA</sequence>
<keyword evidence="3 4" id="KW-0998">Cell outer membrane</keyword>
<dbReference type="EMBL" id="JAOVZO020000018">
    <property type="protein sequence ID" value="MDC8014413.1"/>
    <property type="molecule type" value="Genomic_DNA"/>
</dbReference>
<comment type="subunit">
    <text evidence="4">Part of the Bam complex.</text>
</comment>
<dbReference type="PANTHER" id="PTHR37482:SF1">
    <property type="entry name" value="OUTER MEMBRANE PROTEIN ASSEMBLY FACTOR BAME"/>
    <property type="match status" value="1"/>
</dbReference>
<dbReference type="AlphaFoldDB" id="A0A9X4BJ96"/>
<dbReference type="GO" id="GO:0051205">
    <property type="term" value="P:protein insertion into membrane"/>
    <property type="evidence" value="ECO:0007669"/>
    <property type="project" value="UniProtKB-UniRule"/>
</dbReference>
<name>A0A9X4BJ96_9GAMM</name>
<dbReference type="GO" id="GO:0043165">
    <property type="term" value="P:Gram-negative-bacterium-type cell outer membrane assembly"/>
    <property type="evidence" value="ECO:0007669"/>
    <property type="project" value="UniProtKB-UniRule"/>
</dbReference>
<evidence type="ECO:0000256" key="3">
    <source>
        <dbReference type="ARBA" id="ARBA00023237"/>
    </source>
</evidence>
<dbReference type="InterPro" id="IPR037873">
    <property type="entry name" value="BamE-like"/>
</dbReference>